<organism evidence="1 2">
    <name type="scientific">Merluccius polli</name>
    <name type="common">Benguela hake</name>
    <name type="synonym">Merluccius cadenati</name>
    <dbReference type="NCBI Taxonomy" id="89951"/>
    <lineage>
        <taxon>Eukaryota</taxon>
        <taxon>Metazoa</taxon>
        <taxon>Chordata</taxon>
        <taxon>Craniata</taxon>
        <taxon>Vertebrata</taxon>
        <taxon>Euteleostomi</taxon>
        <taxon>Actinopterygii</taxon>
        <taxon>Neopterygii</taxon>
        <taxon>Teleostei</taxon>
        <taxon>Neoteleostei</taxon>
        <taxon>Acanthomorphata</taxon>
        <taxon>Zeiogadaria</taxon>
        <taxon>Gadariae</taxon>
        <taxon>Gadiformes</taxon>
        <taxon>Gadoidei</taxon>
        <taxon>Merlucciidae</taxon>
        <taxon>Merluccius</taxon>
    </lineage>
</organism>
<evidence type="ECO:0000313" key="1">
    <source>
        <dbReference type="EMBL" id="KAK0149360.1"/>
    </source>
</evidence>
<reference evidence="1" key="1">
    <citation type="journal article" date="2023" name="Front. Mar. Sci.">
        <title>A new Merluccius polli reference genome to investigate the effects of global change in West African waters.</title>
        <authorList>
            <person name="Mateo J.L."/>
            <person name="Blanco-Fernandez C."/>
            <person name="Garcia-Vazquez E."/>
            <person name="Machado-Schiaffino G."/>
        </authorList>
    </citation>
    <scope>NUCLEOTIDE SEQUENCE</scope>
    <source>
        <strain evidence="1">C29</strain>
        <tissue evidence="1">Fin</tissue>
    </source>
</reference>
<keyword evidence="2" id="KW-1185">Reference proteome</keyword>
<name>A0AA47P5U5_MERPO</name>
<dbReference type="PANTHER" id="PTHR35617:SF3">
    <property type="entry name" value="CORE-BINDING (CB) DOMAIN-CONTAINING PROTEIN"/>
    <property type="match status" value="1"/>
</dbReference>
<gene>
    <name evidence="1" type="ORF">N1851_009908</name>
</gene>
<evidence type="ECO:0000313" key="2">
    <source>
        <dbReference type="Proteomes" id="UP001174136"/>
    </source>
</evidence>
<dbReference type="PANTHER" id="PTHR35617">
    <property type="entry name" value="PHAGE_INTEGRASE DOMAIN-CONTAINING PROTEIN"/>
    <property type="match status" value="1"/>
</dbReference>
<proteinExistence type="predicted"/>
<protein>
    <submittedName>
        <fullName evidence="1">Uncharacterized protein</fullName>
    </submittedName>
</protein>
<dbReference type="Proteomes" id="UP001174136">
    <property type="component" value="Unassembled WGS sequence"/>
</dbReference>
<accession>A0AA47P5U5</accession>
<dbReference type="AlphaFoldDB" id="A0AA47P5U5"/>
<sequence>MFSAWCHNRQEDPATCPSQLVLHIVQSLLDSERATRTVKVYTATMSLFHEPVGGVTMGRLLLVSQAPLWDFASVLISLTKAPYEPIEQSNLKFLSHKTAFLLAICSAKRESDGKPSDGLRVVEISALLLNPALPQGDNLPVPGNLVTHSTRSVATYWARFKKCSSFGGTRKQHVRQQHFVLPFQFSRVNVASVRHWVPPFCSQLLGEDVR</sequence>
<dbReference type="EMBL" id="JAOPHQ010001773">
    <property type="protein sequence ID" value="KAK0149360.1"/>
    <property type="molecule type" value="Genomic_DNA"/>
</dbReference>
<comment type="caution">
    <text evidence="1">The sequence shown here is derived from an EMBL/GenBank/DDBJ whole genome shotgun (WGS) entry which is preliminary data.</text>
</comment>